<gene>
    <name evidence="1" type="ORF">LVIROSA_LOCUS32583</name>
</gene>
<name>A0AAU9PA58_9ASTR</name>
<dbReference type="Proteomes" id="UP001157418">
    <property type="component" value="Unassembled WGS sequence"/>
</dbReference>
<organism evidence="1 2">
    <name type="scientific">Lactuca virosa</name>
    <dbReference type="NCBI Taxonomy" id="75947"/>
    <lineage>
        <taxon>Eukaryota</taxon>
        <taxon>Viridiplantae</taxon>
        <taxon>Streptophyta</taxon>
        <taxon>Embryophyta</taxon>
        <taxon>Tracheophyta</taxon>
        <taxon>Spermatophyta</taxon>
        <taxon>Magnoliopsida</taxon>
        <taxon>eudicotyledons</taxon>
        <taxon>Gunneridae</taxon>
        <taxon>Pentapetalae</taxon>
        <taxon>asterids</taxon>
        <taxon>campanulids</taxon>
        <taxon>Asterales</taxon>
        <taxon>Asteraceae</taxon>
        <taxon>Cichorioideae</taxon>
        <taxon>Cichorieae</taxon>
        <taxon>Lactucinae</taxon>
        <taxon>Lactuca</taxon>
    </lineage>
</organism>
<accession>A0AAU9PA58</accession>
<dbReference type="AlphaFoldDB" id="A0AAU9PA58"/>
<dbReference type="EMBL" id="CAKMRJ010005523">
    <property type="protein sequence ID" value="CAH1446934.1"/>
    <property type="molecule type" value="Genomic_DNA"/>
</dbReference>
<comment type="caution">
    <text evidence="1">The sequence shown here is derived from an EMBL/GenBank/DDBJ whole genome shotgun (WGS) entry which is preliminary data.</text>
</comment>
<sequence length="192" mass="22069">MSSNNLNSTNQNASNPFALFGYDPTSTPRYRSQMDPSILSQNQVFVGGVLFTISNPTTISIPIPTTPNNIPNPNANAIPISIPTAFHTRNRNFFRCQARRESSTKKGNSDPGRWSKKEEIELTKTWVDIYEDNKTGKGQSCDQFWLHVMDRFCKGMGRDLDYRISDQCNLKWNIVNKLVTHWNRIYKNFENQ</sequence>
<protein>
    <recommendedName>
        <fullName evidence="3">Myb-like domain-containing protein</fullName>
    </recommendedName>
</protein>
<evidence type="ECO:0000313" key="2">
    <source>
        <dbReference type="Proteomes" id="UP001157418"/>
    </source>
</evidence>
<reference evidence="1 2" key="1">
    <citation type="submission" date="2022-01" db="EMBL/GenBank/DDBJ databases">
        <authorList>
            <person name="Xiong W."/>
            <person name="Schranz E."/>
        </authorList>
    </citation>
    <scope>NUCLEOTIDE SEQUENCE [LARGE SCALE GENOMIC DNA]</scope>
</reference>
<keyword evidence="2" id="KW-1185">Reference proteome</keyword>
<dbReference type="PANTHER" id="PTHR45023">
    <property type="match status" value="1"/>
</dbReference>
<dbReference type="PANTHER" id="PTHR45023:SF14">
    <property type="entry name" value="GLUTATHIONE TRANSFERASE"/>
    <property type="match status" value="1"/>
</dbReference>
<proteinExistence type="predicted"/>
<evidence type="ECO:0008006" key="3">
    <source>
        <dbReference type="Google" id="ProtNLM"/>
    </source>
</evidence>
<evidence type="ECO:0000313" key="1">
    <source>
        <dbReference type="EMBL" id="CAH1446934.1"/>
    </source>
</evidence>